<name>A0A2P2PQX3_RHIMU</name>
<accession>A0A2P2PQX3</accession>
<dbReference type="SUPFAM" id="SSF56672">
    <property type="entry name" value="DNA/RNA polymerases"/>
    <property type="match status" value="1"/>
</dbReference>
<dbReference type="InterPro" id="IPR043502">
    <property type="entry name" value="DNA/RNA_pol_sf"/>
</dbReference>
<dbReference type="InterPro" id="IPR043128">
    <property type="entry name" value="Rev_trsase/Diguanyl_cyclase"/>
</dbReference>
<organism evidence="1">
    <name type="scientific">Rhizophora mucronata</name>
    <name type="common">Asiatic mangrove</name>
    <dbReference type="NCBI Taxonomy" id="61149"/>
    <lineage>
        <taxon>Eukaryota</taxon>
        <taxon>Viridiplantae</taxon>
        <taxon>Streptophyta</taxon>
        <taxon>Embryophyta</taxon>
        <taxon>Tracheophyta</taxon>
        <taxon>Spermatophyta</taxon>
        <taxon>Magnoliopsida</taxon>
        <taxon>eudicotyledons</taxon>
        <taxon>Gunneridae</taxon>
        <taxon>Pentapetalae</taxon>
        <taxon>rosids</taxon>
        <taxon>fabids</taxon>
        <taxon>Malpighiales</taxon>
        <taxon>Rhizophoraceae</taxon>
        <taxon>Rhizophora</taxon>
    </lineage>
</organism>
<dbReference type="AlphaFoldDB" id="A0A2P2PQX3"/>
<evidence type="ECO:0000313" key="1">
    <source>
        <dbReference type="EMBL" id="MBX57039.1"/>
    </source>
</evidence>
<reference evidence="1" key="1">
    <citation type="submission" date="2018-02" db="EMBL/GenBank/DDBJ databases">
        <title>Rhizophora mucronata_Transcriptome.</title>
        <authorList>
            <person name="Meera S.P."/>
            <person name="Sreeshan A."/>
            <person name="Augustine A."/>
        </authorList>
    </citation>
    <scope>NUCLEOTIDE SEQUENCE</scope>
    <source>
        <tissue evidence="1">Leaf</tissue>
    </source>
</reference>
<dbReference type="EMBL" id="GGEC01076555">
    <property type="protein sequence ID" value="MBX57039.1"/>
    <property type="molecule type" value="Transcribed_RNA"/>
</dbReference>
<dbReference type="PANTHER" id="PTHR33064:SF37">
    <property type="entry name" value="RIBONUCLEASE H"/>
    <property type="match status" value="1"/>
</dbReference>
<proteinExistence type="predicted"/>
<dbReference type="InterPro" id="IPR051320">
    <property type="entry name" value="Viral_Replic_Matur_Polypro"/>
</dbReference>
<dbReference type="Gene3D" id="3.30.70.270">
    <property type="match status" value="1"/>
</dbReference>
<protein>
    <submittedName>
        <fullName evidence="1">Uncharacterized protein</fullName>
    </submittedName>
</protein>
<dbReference type="PANTHER" id="PTHR33064">
    <property type="entry name" value="POL PROTEIN"/>
    <property type="match status" value="1"/>
</dbReference>
<sequence>MSRSELKYLEHVITSRGIPINPFKIKAMKNWLVPTAIKSLYRFLKLTRYYPKFVKNYRVLNQPLTKLL</sequence>